<name>A0AAV5M6J1_9ROSI</name>
<protein>
    <submittedName>
        <fullName evidence="2">Uncharacterized protein</fullName>
    </submittedName>
</protein>
<comment type="caution">
    <text evidence="2">The sequence shown here is derived from an EMBL/GenBank/DDBJ whole genome shotgun (WGS) entry which is preliminary data.</text>
</comment>
<dbReference type="EMBL" id="BPVZ01000189">
    <property type="protein sequence ID" value="GKV45062.1"/>
    <property type="molecule type" value="Genomic_DNA"/>
</dbReference>
<evidence type="ECO:0000313" key="3">
    <source>
        <dbReference type="Proteomes" id="UP001054252"/>
    </source>
</evidence>
<dbReference type="Proteomes" id="UP001054252">
    <property type="component" value="Unassembled WGS sequence"/>
</dbReference>
<keyword evidence="3" id="KW-1185">Reference proteome</keyword>
<organism evidence="2 3">
    <name type="scientific">Rubroshorea leprosula</name>
    <dbReference type="NCBI Taxonomy" id="152421"/>
    <lineage>
        <taxon>Eukaryota</taxon>
        <taxon>Viridiplantae</taxon>
        <taxon>Streptophyta</taxon>
        <taxon>Embryophyta</taxon>
        <taxon>Tracheophyta</taxon>
        <taxon>Spermatophyta</taxon>
        <taxon>Magnoliopsida</taxon>
        <taxon>eudicotyledons</taxon>
        <taxon>Gunneridae</taxon>
        <taxon>Pentapetalae</taxon>
        <taxon>rosids</taxon>
        <taxon>malvids</taxon>
        <taxon>Malvales</taxon>
        <taxon>Dipterocarpaceae</taxon>
        <taxon>Rubroshorea</taxon>
    </lineage>
</organism>
<evidence type="ECO:0000256" key="1">
    <source>
        <dbReference type="SAM" id="MobiDB-lite"/>
    </source>
</evidence>
<reference evidence="2 3" key="1">
    <citation type="journal article" date="2021" name="Commun. Biol.">
        <title>The genome of Shorea leprosula (Dipterocarpaceae) highlights the ecological relevance of drought in aseasonal tropical rainforests.</title>
        <authorList>
            <person name="Ng K.K.S."/>
            <person name="Kobayashi M.J."/>
            <person name="Fawcett J.A."/>
            <person name="Hatakeyama M."/>
            <person name="Paape T."/>
            <person name="Ng C.H."/>
            <person name="Ang C.C."/>
            <person name="Tnah L.H."/>
            <person name="Lee C.T."/>
            <person name="Nishiyama T."/>
            <person name="Sese J."/>
            <person name="O'Brien M.J."/>
            <person name="Copetti D."/>
            <person name="Mohd Noor M.I."/>
            <person name="Ong R.C."/>
            <person name="Putra M."/>
            <person name="Sireger I.Z."/>
            <person name="Indrioko S."/>
            <person name="Kosugi Y."/>
            <person name="Izuno A."/>
            <person name="Isagi Y."/>
            <person name="Lee S.L."/>
            <person name="Shimizu K.K."/>
        </authorList>
    </citation>
    <scope>NUCLEOTIDE SEQUENCE [LARGE SCALE GENOMIC DNA]</scope>
    <source>
        <strain evidence="2">214</strain>
    </source>
</reference>
<evidence type="ECO:0000313" key="2">
    <source>
        <dbReference type="EMBL" id="GKV45062.1"/>
    </source>
</evidence>
<proteinExistence type="predicted"/>
<accession>A0AAV5M6J1</accession>
<gene>
    <name evidence="2" type="ORF">SLEP1_g52187</name>
</gene>
<dbReference type="AlphaFoldDB" id="A0AAV5M6J1"/>
<sequence>MMCLAEEMATRPTAPTQFNKKNAAMSESPFRPVIL</sequence>
<feature type="region of interest" description="Disordered" evidence="1">
    <location>
        <begin position="1"/>
        <end position="35"/>
    </location>
</feature>